<dbReference type="Pfam" id="PF00703">
    <property type="entry name" value="Glyco_hydro_2"/>
    <property type="match status" value="1"/>
</dbReference>
<evidence type="ECO:0000259" key="6">
    <source>
        <dbReference type="Pfam" id="PF02836"/>
    </source>
</evidence>
<accession>A0AAX6MU55</accession>
<evidence type="ECO:0000256" key="3">
    <source>
        <dbReference type="ARBA" id="ARBA00023295"/>
    </source>
</evidence>
<feature type="domain" description="Glycoside hydrolase family 2 catalytic" evidence="6">
    <location>
        <begin position="371"/>
        <end position="521"/>
    </location>
</feature>
<evidence type="ECO:0000256" key="2">
    <source>
        <dbReference type="ARBA" id="ARBA00022801"/>
    </source>
</evidence>
<dbReference type="Pfam" id="PF02836">
    <property type="entry name" value="Glyco_hydro_2_C"/>
    <property type="match status" value="1"/>
</dbReference>
<evidence type="ECO:0000259" key="7">
    <source>
        <dbReference type="Pfam" id="PF02837"/>
    </source>
</evidence>
<feature type="domain" description="DUF4982" evidence="8">
    <location>
        <begin position="705"/>
        <end position="764"/>
    </location>
</feature>
<dbReference type="SUPFAM" id="SSF51445">
    <property type="entry name" value="(Trans)glycosidases"/>
    <property type="match status" value="1"/>
</dbReference>
<organism evidence="10 11">
    <name type="scientific">Daldinia eschscholtzii</name>
    <dbReference type="NCBI Taxonomy" id="292717"/>
    <lineage>
        <taxon>Eukaryota</taxon>
        <taxon>Fungi</taxon>
        <taxon>Dikarya</taxon>
        <taxon>Ascomycota</taxon>
        <taxon>Pezizomycotina</taxon>
        <taxon>Sordariomycetes</taxon>
        <taxon>Xylariomycetidae</taxon>
        <taxon>Xylariales</taxon>
        <taxon>Hypoxylaceae</taxon>
        <taxon>Daldinia</taxon>
    </lineage>
</organism>
<dbReference type="GO" id="GO:0005975">
    <property type="term" value="P:carbohydrate metabolic process"/>
    <property type="evidence" value="ECO:0007669"/>
    <property type="project" value="InterPro"/>
</dbReference>
<dbReference type="PANTHER" id="PTHR42732">
    <property type="entry name" value="BETA-GALACTOSIDASE"/>
    <property type="match status" value="1"/>
</dbReference>
<protein>
    <recommendedName>
        <fullName evidence="12">Beta-galactosidase</fullName>
    </recommendedName>
</protein>
<feature type="domain" description="Glycoside hydrolase family 2 immunoglobulin-like beta-sandwich" evidence="5">
    <location>
        <begin position="248"/>
        <end position="363"/>
    </location>
</feature>
<dbReference type="PRINTS" id="PR00132">
    <property type="entry name" value="GLHYDRLASE2"/>
</dbReference>
<dbReference type="Pfam" id="PF02837">
    <property type="entry name" value="Glyco_hydro_2_N"/>
    <property type="match status" value="1"/>
</dbReference>
<keyword evidence="11" id="KW-1185">Reference proteome</keyword>
<dbReference type="InterPro" id="IPR051913">
    <property type="entry name" value="GH2_Domain-Containing"/>
</dbReference>
<dbReference type="SUPFAM" id="SSF49785">
    <property type="entry name" value="Galactose-binding domain-like"/>
    <property type="match status" value="1"/>
</dbReference>
<dbReference type="Pfam" id="PF16355">
    <property type="entry name" value="DUF4982"/>
    <property type="match status" value="1"/>
</dbReference>
<dbReference type="PANTHER" id="PTHR42732:SF1">
    <property type="entry name" value="BETA-MANNOSIDASE"/>
    <property type="match status" value="1"/>
</dbReference>
<dbReference type="InterPro" id="IPR048229">
    <property type="entry name" value="GalB-like"/>
</dbReference>
<dbReference type="Proteomes" id="UP001369815">
    <property type="component" value="Unassembled WGS sequence"/>
</dbReference>
<dbReference type="InterPro" id="IPR006104">
    <property type="entry name" value="Glyco_hydro_2_N"/>
</dbReference>
<comment type="similarity">
    <text evidence="1">Belongs to the glycosyl hydrolase 2 family.</text>
</comment>
<dbReference type="InterPro" id="IPR006103">
    <property type="entry name" value="Glyco_hydro_2_cat"/>
</dbReference>
<dbReference type="Gene3D" id="3.20.20.80">
    <property type="entry name" value="Glycosidases"/>
    <property type="match status" value="1"/>
</dbReference>
<keyword evidence="3" id="KW-0326">Glycosidase</keyword>
<sequence length="884" mass="96984">MAPLARTVYNACGLLLSGLILLGYPPSTEAGVVRRASNEYPTASVGRERVSINDGWRFSRFASNPDSLSYSTLKEWILPSGNDFIVNGAKHERPKKTAPGENVKYVQASFDDSAWETVNVPHDWAIKGPFHAPGIPNSMGALPINGVGWYRRNLTISESDADKSIFLDIDGAMSNSAVWINGQLIGGWPYGYNSFRLDLTPYVKAGENLLAIRIDNPLNFSRWYPGAGLYRNVWLVKVDQTHIGQYGTYITTPAVSAESADVQLTVEIENKGNSSRQVELKTDVYVLDAETGETGADVIASFPSSTASVAASSKKSLNSSVTVSNPRLWGPKPEQEPNLYVAVTKLLSNGTVIDTYETRFGIRSITYDPNKGIHVNGKRVYIQGTNNHHDQGSIGAAFHLRAAERQLDLLQEMGCNALRMSHNPPATELLDLADRYGFLVLDEIFDVWKEQKIQDDYHVYFQDWHEPDIRNFIRRDRNHPSIIAWSFGNEIVEQSKPSGGATARELHGIIKEEDPTRQVSAGINNAKAGSEFSNAVDIPGLNYQGEGRGTSFDSAYPSYHSTYPGKVLWSTESSSGVSSRGTYLFPVTSANSTTVGNTAGSDPKTLFVSAYELYAVSWGSSPDKVFGMQDRFPYVAGEFVWTGWDYLGEPSPFDTKARSSYFGIIDLAGFKKDRFYLYQARWRPDLYVNPMAHILPHWTWPNRVGEVTPVHVFSGADEAELFVNGKSAGKLKREPSNYRFRWDKVTYAPGELHVVTYKDGAKWAEDTVKTATEPAKLNITADRTTIRGDGHDLSFITVAVTDESGTTVPEASNAITFSVSGPAEILSTDNGNPADFTAFPSLTRNAFSGLALAVVRSEAGGSGDITIRAEAEGLKAAEIVVKAA</sequence>
<comment type="caution">
    <text evidence="10">The sequence shown here is derived from an EMBL/GenBank/DDBJ whole genome shotgun (WGS) entry which is preliminary data.</text>
</comment>
<dbReference type="GO" id="GO:0004553">
    <property type="term" value="F:hydrolase activity, hydrolyzing O-glycosyl compounds"/>
    <property type="evidence" value="ECO:0007669"/>
    <property type="project" value="InterPro"/>
</dbReference>
<evidence type="ECO:0000259" key="9">
    <source>
        <dbReference type="Pfam" id="PF18565"/>
    </source>
</evidence>
<keyword evidence="2" id="KW-0378">Hydrolase</keyword>
<dbReference type="SUPFAM" id="SSF49373">
    <property type="entry name" value="Invasin/intimin cell-adhesion fragments"/>
    <property type="match status" value="1"/>
</dbReference>
<feature type="signal peptide" evidence="4">
    <location>
        <begin position="1"/>
        <end position="30"/>
    </location>
</feature>
<dbReference type="AlphaFoldDB" id="A0AAX6MU55"/>
<feature type="domain" description="Glycosyl hydrolases family 2 sugar binding" evidence="7">
    <location>
        <begin position="116"/>
        <end position="226"/>
    </location>
</feature>
<evidence type="ECO:0000259" key="8">
    <source>
        <dbReference type="Pfam" id="PF16355"/>
    </source>
</evidence>
<dbReference type="InterPro" id="IPR017853">
    <property type="entry name" value="GH"/>
</dbReference>
<dbReference type="InterPro" id="IPR013783">
    <property type="entry name" value="Ig-like_fold"/>
</dbReference>
<dbReference type="InterPro" id="IPR032311">
    <property type="entry name" value="DUF4982"/>
</dbReference>
<feature type="chain" id="PRO_5043915342" description="Beta-galactosidase" evidence="4">
    <location>
        <begin position="31"/>
        <end position="884"/>
    </location>
</feature>
<name>A0AAX6MU55_9PEZI</name>
<dbReference type="InterPro" id="IPR040605">
    <property type="entry name" value="Glyco_hydro2_dom5"/>
</dbReference>
<dbReference type="Gene3D" id="2.60.40.10">
    <property type="entry name" value="Immunoglobulins"/>
    <property type="match status" value="3"/>
</dbReference>
<evidence type="ECO:0000313" key="10">
    <source>
        <dbReference type="EMBL" id="KAK6956159.1"/>
    </source>
</evidence>
<reference evidence="10 11" key="1">
    <citation type="journal article" date="2024" name="Front Chem Biol">
        <title>Unveiling the potential of Daldinia eschscholtzii MFLUCC 19-0629 through bioactivity and bioinformatics studies for enhanced sustainable agriculture production.</title>
        <authorList>
            <person name="Brooks S."/>
            <person name="Weaver J.A."/>
            <person name="Klomchit A."/>
            <person name="Alharthi S.A."/>
            <person name="Onlamun T."/>
            <person name="Nurani R."/>
            <person name="Vong T.K."/>
            <person name="Alberti F."/>
            <person name="Greco C."/>
        </authorList>
    </citation>
    <scope>NUCLEOTIDE SEQUENCE [LARGE SCALE GENOMIC DNA]</scope>
    <source>
        <strain evidence="10">MFLUCC 19-0629</strain>
    </source>
</reference>
<dbReference type="InterPro" id="IPR036156">
    <property type="entry name" value="Beta-gal/glucu_dom_sf"/>
</dbReference>
<evidence type="ECO:0000256" key="4">
    <source>
        <dbReference type="SAM" id="SignalP"/>
    </source>
</evidence>
<proteinExistence type="inferred from homology"/>
<evidence type="ECO:0000256" key="1">
    <source>
        <dbReference type="ARBA" id="ARBA00007401"/>
    </source>
</evidence>
<keyword evidence="4" id="KW-0732">Signal</keyword>
<evidence type="ECO:0008006" key="12">
    <source>
        <dbReference type="Google" id="ProtNLM"/>
    </source>
</evidence>
<dbReference type="InterPro" id="IPR006102">
    <property type="entry name" value="Ig-like_GH2"/>
</dbReference>
<feature type="domain" description="Glycoside hydrolase family 2" evidence="9">
    <location>
        <begin position="777"/>
        <end position="879"/>
    </location>
</feature>
<evidence type="ECO:0000259" key="5">
    <source>
        <dbReference type="Pfam" id="PF00703"/>
    </source>
</evidence>
<dbReference type="EMBL" id="JBANMG010000002">
    <property type="protein sequence ID" value="KAK6956159.1"/>
    <property type="molecule type" value="Genomic_DNA"/>
</dbReference>
<evidence type="ECO:0000313" key="11">
    <source>
        <dbReference type="Proteomes" id="UP001369815"/>
    </source>
</evidence>
<dbReference type="SUPFAM" id="SSF49303">
    <property type="entry name" value="beta-Galactosidase/glucuronidase domain"/>
    <property type="match status" value="1"/>
</dbReference>
<gene>
    <name evidence="10" type="ORF">Daesc_001432</name>
</gene>
<dbReference type="InterPro" id="IPR008964">
    <property type="entry name" value="Invasin/intimin_cell_adhesion"/>
</dbReference>
<dbReference type="InterPro" id="IPR008979">
    <property type="entry name" value="Galactose-bd-like_sf"/>
</dbReference>
<dbReference type="Pfam" id="PF18565">
    <property type="entry name" value="Glyco_hydro2_C5"/>
    <property type="match status" value="1"/>
</dbReference>
<dbReference type="Gene3D" id="2.60.120.260">
    <property type="entry name" value="Galactose-binding domain-like"/>
    <property type="match status" value="1"/>
</dbReference>
<dbReference type="InterPro" id="IPR006101">
    <property type="entry name" value="Glyco_hydro_2"/>
</dbReference>
<dbReference type="NCBIfam" id="NF041463">
    <property type="entry name" value="GalB"/>
    <property type="match status" value="1"/>
</dbReference>